<name>A0A2M6WN32_9BACT</name>
<organism evidence="1 2">
    <name type="scientific">Candidatus Falkowbacteria bacterium CG10_big_fil_rev_8_21_14_0_10_43_11</name>
    <dbReference type="NCBI Taxonomy" id="1974568"/>
    <lineage>
        <taxon>Bacteria</taxon>
        <taxon>Candidatus Falkowiibacteriota</taxon>
    </lineage>
</organism>
<dbReference type="Proteomes" id="UP000229335">
    <property type="component" value="Unassembled WGS sequence"/>
</dbReference>
<proteinExistence type="predicted"/>
<sequence length="59" mass="6577">MFKGVEQMITNINDVIKTTKEKIEHSAAYISVLGEGIKKVMEIVKEQGITAVKKRGKKS</sequence>
<reference evidence="2" key="1">
    <citation type="submission" date="2017-09" db="EMBL/GenBank/DDBJ databases">
        <title>Depth-based differentiation of microbial function through sediment-hosted aquifers and enrichment of novel symbionts in the deep terrestrial subsurface.</title>
        <authorList>
            <person name="Probst A.J."/>
            <person name="Ladd B."/>
            <person name="Jarett J.K."/>
            <person name="Geller-Mcgrath D.E."/>
            <person name="Sieber C.M.K."/>
            <person name="Emerson J.B."/>
            <person name="Anantharaman K."/>
            <person name="Thomas B.C."/>
            <person name="Malmstrom R."/>
            <person name="Stieglmeier M."/>
            <person name="Klingl A."/>
            <person name="Woyke T."/>
            <person name="Ryan C.M."/>
            <person name="Banfield J.F."/>
        </authorList>
    </citation>
    <scope>NUCLEOTIDE SEQUENCE [LARGE SCALE GENOMIC DNA]</scope>
</reference>
<comment type="caution">
    <text evidence="1">The sequence shown here is derived from an EMBL/GenBank/DDBJ whole genome shotgun (WGS) entry which is preliminary data.</text>
</comment>
<dbReference type="EMBL" id="PFAS01000004">
    <property type="protein sequence ID" value="PIT94197.1"/>
    <property type="molecule type" value="Genomic_DNA"/>
</dbReference>
<evidence type="ECO:0000313" key="2">
    <source>
        <dbReference type="Proteomes" id="UP000229335"/>
    </source>
</evidence>
<dbReference type="AlphaFoldDB" id="A0A2M6WN32"/>
<protein>
    <submittedName>
        <fullName evidence="1">Uncharacterized protein</fullName>
    </submittedName>
</protein>
<accession>A0A2M6WN32</accession>
<evidence type="ECO:0000313" key="1">
    <source>
        <dbReference type="EMBL" id="PIT94197.1"/>
    </source>
</evidence>
<gene>
    <name evidence="1" type="ORF">COU00_00205</name>
</gene>